<protein>
    <submittedName>
        <fullName evidence="4">Elongation Factor G, domain II</fullName>
    </submittedName>
</protein>
<sequence length="139" mass="15472">CDQNAPILYDRPEPMPSVISYAVSATNEKDEEKLFSVLTRLLDEDPTLKMTHEYQTHEVLISGVGQVHLDALKDKLKRKFSVEMELAQPKIPYKETLKAKTTAKVSIKSSPVVGASTATALLSWSRWATASILNLLTRS</sequence>
<dbReference type="EMBL" id="MTKR01000260">
    <property type="protein sequence ID" value="RWX49403.1"/>
    <property type="molecule type" value="Genomic_DNA"/>
</dbReference>
<dbReference type="Proteomes" id="UP000287615">
    <property type="component" value="Unassembled WGS sequence"/>
</dbReference>
<evidence type="ECO:0000256" key="2">
    <source>
        <dbReference type="ARBA" id="ARBA00023134"/>
    </source>
</evidence>
<evidence type="ECO:0000313" key="4">
    <source>
        <dbReference type="EMBL" id="RWX49403.1"/>
    </source>
</evidence>
<keyword evidence="4" id="KW-0648">Protein biosynthesis</keyword>
<comment type="caution">
    <text evidence="4">The sequence shown here is derived from an EMBL/GenBank/DDBJ whole genome shotgun (WGS) entry which is preliminary data.</text>
</comment>
<dbReference type="CDD" id="cd16262">
    <property type="entry name" value="EFG_III"/>
    <property type="match status" value="1"/>
</dbReference>
<keyword evidence="4" id="KW-0251">Elongation factor</keyword>
<dbReference type="PANTHER" id="PTHR43261">
    <property type="entry name" value="TRANSLATION ELONGATION FACTOR G-RELATED"/>
    <property type="match status" value="1"/>
</dbReference>
<dbReference type="Gene3D" id="3.30.70.870">
    <property type="entry name" value="Elongation Factor G (Translational Gtpase), domain 3"/>
    <property type="match status" value="1"/>
</dbReference>
<dbReference type="GO" id="GO:0032790">
    <property type="term" value="P:ribosome disassembly"/>
    <property type="evidence" value="ECO:0007669"/>
    <property type="project" value="TreeGrafter"/>
</dbReference>
<proteinExistence type="predicted"/>
<feature type="domain" description="Elongation Factor G" evidence="3">
    <location>
        <begin position="17"/>
        <end position="87"/>
    </location>
</feature>
<dbReference type="GO" id="GO:0003746">
    <property type="term" value="F:translation elongation factor activity"/>
    <property type="evidence" value="ECO:0007669"/>
    <property type="project" value="UniProtKB-KW"/>
</dbReference>
<feature type="non-terminal residue" evidence="4">
    <location>
        <position position="1"/>
    </location>
</feature>
<reference evidence="4 5" key="1">
    <citation type="submission" date="2017-01" db="EMBL/GenBank/DDBJ databases">
        <title>The cable genome- insights into the physiology and evolution of filamentous bacteria capable of sulfide oxidation via long distance electron transfer.</title>
        <authorList>
            <person name="Schreiber L."/>
            <person name="Bjerg J.T."/>
            <person name="Boggild A."/>
            <person name="Van De Vossenberg J."/>
            <person name="Meysman F."/>
            <person name="Nielsen L.P."/>
            <person name="Schramm A."/>
            <person name="Kjeldsen K.U."/>
        </authorList>
    </citation>
    <scope>NUCLEOTIDE SEQUENCE [LARGE SCALE GENOMIC DNA]</scope>
    <source>
        <strain evidence="4">A3</strain>
    </source>
</reference>
<keyword evidence="2" id="KW-0342">GTP-binding</keyword>
<dbReference type="Pfam" id="PF14492">
    <property type="entry name" value="EFG_III"/>
    <property type="match status" value="1"/>
</dbReference>
<keyword evidence="1" id="KW-0547">Nucleotide-binding</keyword>
<accession>A0A3S3RW01</accession>
<evidence type="ECO:0000259" key="3">
    <source>
        <dbReference type="Pfam" id="PF14492"/>
    </source>
</evidence>
<evidence type="ECO:0000313" key="5">
    <source>
        <dbReference type="Proteomes" id="UP000287615"/>
    </source>
</evidence>
<name>A0A3S3RW01_9BACT</name>
<organism evidence="4 5">
    <name type="scientific">Candidatus Electrothrix marina</name>
    <dbReference type="NCBI Taxonomy" id="1859130"/>
    <lineage>
        <taxon>Bacteria</taxon>
        <taxon>Pseudomonadati</taxon>
        <taxon>Thermodesulfobacteriota</taxon>
        <taxon>Desulfobulbia</taxon>
        <taxon>Desulfobulbales</taxon>
        <taxon>Desulfobulbaceae</taxon>
        <taxon>Candidatus Electrothrix</taxon>
    </lineage>
</organism>
<evidence type="ECO:0000256" key="1">
    <source>
        <dbReference type="ARBA" id="ARBA00022741"/>
    </source>
</evidence>
<dbReference type="InterPro" id="IPR009022">
    <property type="entry name" value="EFG_III"/>
</dbReference>
<dbReference type="InterPro" id="IPR041095">
    <property type="entry name" value="EFG_II"/>
</dbReference>
<dbReference type="InterPro" id="IPR035647">
    <property type="entry name" value="EFG_III/V"/>
</dbReference>
<dbReference type="GO" id="GO:0005525">
    <property type="term" value="F:GTP binding"/>
    <property type="evidence" value="ECO:0007669"/>
    <property type="project" value="UniProtKB-KW"/>
</dbReference>
<gene>
    <name evidence="4" type="ORF">VU00_12601</name>
</gene>
<dbReference type="SUPFAM" id="SSF54980">
    <property type="entry name" value="EF-G C-terminal domain-like"/>
    <property type="match status" value="1"/>
</dbReference>
<dbReference type="PANTHER" id="PTHR43261:SF7">
    <property type="entry name" value="ELONGATION FACTOR G-LIKE PROTEIN"/>
    <property type="match status" value="1"/>
</dbReference>
<dbReference type="AlphaFoldDB" id="A0A3S3RW01"/>